<evidence type="ECO:0000256" key="7">
    <source>
        <dbReference type="ARBA" id="ARBA00023136"/>
    </source>
</evidence>
<dbReference type="InterPro" id="IPR046513">
    <property type="entry name" value="DUF6691"/>
</dbReference>
<feature type="transmembrane region" description="Helical" evidence="8">
    <location>
        <begin position="295"/>
        <end position="318"/>
    </location>
</feature>
<proteinExistence type="predicted"/>
<name>A0ABQ8Q5X9_9AGAR</name>
<dbReference type="Proteomes" id="UP001163828">
    <property type="component" value="Unassembled WGS sequence"/>
</dbReference>
<feature type="transmembrane region" description="Helical" evidence="8">
    <location>
        <begin position="248"/>
        <end position="271"/>
    </location>
</feature>
<accession>A0ABQ8Q5X9</accession>
<dbReference type="EMBL" id="MU790734">
    <property type="protein sequence ID" value="KAJ3993923.1"/>
    <property type="molecule type" value="Genomic_DNA"/>
</dbReference>
<keyword evidence="2" id="KW-0813">Transport</keyword>
<keyword evidence="6 8" id="KW-1133">Transmembrane helix</keyword>
<protein>
    <recommendedName>
        <fullName evidence="11">Sulphur transport domain-containing protein</fullName>
    </recommendedName>
</protein>
<gene>
    <name evidence="9" type="ORF">F5050DRAFT_1576668</name>
</gene>
<comment type="subcellular location">
    <subcellularLocation>
        <location evidence="1">Cell inner membrane</location>
        <topology evidence="1">Multi-pass membrane protein</topology>
    </subcellularLocation>
</comment>
<comment type="caution">
    <text evidence="9">The sequence shown here is derived from an EMBL/GenBank/DDBJ whole genome shotgun (WGS) entry which is preliminary data.</text>
</comment>
<dbReference type="Pfam" id="PF20398">
    <property type="entry name" value="DUF6691"/>
    <property type="match status" value="1"/>
</dbReference>
<evidence type="ECO:0000256" key="2">
    <source>
        <dbReference type="ARBA" id="ARBA00022448"/>
    </source>
</evidence>
<evidence type="ECO:0000256" key="6">
    <source>
        <dbReference type="ARBA" id="ARBA00022989"/>
    </source>
</evidence>
<dbReference type="PANTHER" id="PTHR30574">
    <property type="entry name" value="INNER MEMBRANE PROTEIN YEDE"/>
    <property type="match status" value="1"/>
</dbReference>
<evidence type="ECO:0000256" key="3">
    <source>
        <dbReference type="ARBA" id="ARBA00022475"/>
    </source>
</evidence>
<feature type="transmembrane region" description="Helical" evidence="8">
    <location>
        <begin position="151"/>
        <end position="170"/>
    </location>
</feature>
<organism evidence="9 10">
    <name type="scientific">Lentinula boryana</name>
    <dbReference type="NCBI Taxonomy" id="40481"/>
    <lineage>
        <taxon>Eukaryota</taxon>
        <taxon>Fungi</taxon>
        <taxon>Dikarya</taxon>
        <taxon>Basidiomycota</taxon>
        <taxon>Agaricomycotina</taxon>
        <taxon>Agaricomycetes</taxon>
        <taxon>Agaricomycetidae</taxon>
        <taxon>Agaricales</taxon>
        <taxon>Marasmiineae</taxon>
        <taxon>Omphalotaceae</taxon>
        <taxon>Lentinula</taxon>
    </lineage>
</organism>
<evidence type="ECO:0000313" key="10">
    <source>
        <dbReference type="Proteomes" id="UP001163828"/>
    </source>
</evidence>
<sequence>MSTPTPLASFLGGFGLSLPVYSLMILNGNVFGISGFVHRAVRGNKEALIATVGLIIGGTIIGAVEGRGPESSSSSLPGLLLSGLLVGLGTKLSNGCTSGHMLAGLSRFSKRSITATAIFFCTAVATTKLLHPPRFLPTNPPDYSLNTMDKTLLVAQTIPLLASVLLYTYVRLHFQMANSVFELIYAQSSMSFFNPKNSPSLGERKLRPVARLAALMSTTVEFALALRLSNLTDPKKVTAFLLLPSHPAFDPSLAFLAIGAIPIGAILYHLFRGPERPVLGGSWAIPKSGSIDSKLVLGSVLFGIGWGISGLCPGPAVINLGRALSSGSQLTNWLWWSFAFIVGGLCVN</sequence>
<dbReference type="PANTHER" id="PTHR30574:SF1">
    <property type="entry name" value="SULPHUR TRANSPORT DOMAIN-CONTAINING PROTEIN"/>
    <property type="match status" value="1"/>
</dbReference>
<dbReference type="InterPro" id="IPR007272">
    <property type="entry name" value="Sulf_transp_TsuA/YedE"/>
</dbReference>
<reference evidence="9" key="1">
    <citation type="submission" date="2022-08" db="EMBL/GenBank/DDBJ databases">
        <authorList>
            <consortium name="DOE Joint Genome Institute"/>
            <person name="Min B."/>
            <person name="Riley R."/>
            <person name="Sierra-Patev S."/>
            <person name="Naranjo-Ortiz M."/>
            <person name="Looney B."/>
            <person name="Konkel Z."/>
            <person name="Slot J.C."/>
            <person name="Sakamoto Y."/>
            <person name="Steenwyk J.L."/>
            <person name="Rokas A."/>
            <person name="Carro J."/>
            <person name="Camarero S."/>
            <person name="Ferreira P."/>
            <person name="Molpeceres G."/>
            <person name="Ruiz-Duenas F.J."/>
            <person name="Serrano A."/>
            <person name="Henrissat B."/>
            <person name="Drula E."/>
            <person name="Hughes K.W."/>
            <person name="Mata J.L."/>
            <person name="Ishikawa N.K."/>
            <person name="Vargas-Isla R."/>
            <person name="Ushijima S."/>
            <person name="Smith C.A."/>
            <person name="Ahrendt S."/>
            <person name="Andreopoulos W."/>
            <person name="He G."/>
            <person name="Labutti K."/>
            <person name="Lipzen A."/>
            <person name="Ng V."/>
            <person name="Sandor L."/>
            <person name="Barry K."/>
            <person name="Martinez A.T."/>
            <person name="Xiao Y."/>
            <person name="Gibbons J.G."/>
            <person name="Terashima K."/>
            <person name="Hibbett D.S."/>
            <person name="Grigoriev I.V."/>
        </authorList>
    </citation>
    <scope>NUCLEOTIDE SEQUENCE</scope>
    <source>
        <strain evidence="9">TFB10827</strain>
    </source>
</reference>
<feature type="transmembrane region" description="Helical" evidence="8">
    <location>
        <begin position="330"/>
        <end position="347"/>
    </location>
</feature>
<keyword evidence="7 8" id="KW-0472">Membrane</keyword>
<keyword evidence="10" id="KW-1185">Reference proteome</keyword>
<keyword evidence="4" id="KW-0997">Cell inner membrane</keyword>
<keyword evidence="3" id="KW-1003">Cell membrane</keyword>
<evidence type="ECO:0000256" key="1">
    <source>
        <dbReference type="ARBA" id="ARBA00004429"/>
    </source>
</evidence>
<evidence type="ECO:0000256" key="4">
    <source>
        <dbReference type="ARBA" id="ARBA00022519"/>
    </source>
</evidence>
<feature type="transmembrane region" description="Helical" evidence="8">
    <location>
        <begin position="6"/>
        <end position="26"/>
    </location>
</feature>
<evidence type="ECO:0000256" key="5">
    <source>
        <dbReference type="ARBA" id="ARBA00022692"/>
    </source>
</evidence>
<evidence type="ECO:0000313" key="9">
    <source>
        <dbReference type="EMBL" id="KAJ3993923.1"/>
    </source>
</evidence>
<evidence type="ECO:0000256" key="8">
    <source>
        <dbReference type="SAM" id="Phobius"/>
    </source>
</evidence>
<evidence type="ECO:0008006" key="11">
    <source>
        <dbReference type="Google" id="ProtNLM"/>
    </source>
</evidence>
<keyword evidence="5 8" id="KW-0812">Transmembrane</keyword>